<proteinExistence type="predicted"/>
<evidence type="ECO:0000259" key="2">
    <source>
        <dbReference type="PROSITE" id="PS50106"/>
    </source>
</evidence>
<feature type="domain" description="PDZ" evidence="2">
    <location>
        <begin position="157"/>
        <end position="201"/>
    </location>
</feature>
<dbReference type="KEGG" id="ncc:104954942"/>
<dbReference type="GO" id="GO:0005886">
    <property type="term" value="C:plasma membrane"/>
    <property type="evidence" value="ECO:0007669"/>
    <property type="project" value="TreeGrafter"/>
</dbReference>
<dbReference type="RefSeq" id="XP_010780456.1">
    <property type="nucleotide sequence ID" value="XM_010782154.1"/>
</dbReference>
<evidence type="ECO:0000256" key="1">
    <source>
        <dbReference type="SAM" id="MobiDB-lite"/>
    </source>
</evidence>
<name>A0A6I9P1P9_9TELE</name>
<keyword evidence="3" id="KW-1185">Reference proteome</keyword>
<dbReference type="SMART" id="SM00228">
    <property type="entry name" value="PDZ"/>
    <property type="match status" value="2"/>
</dbReference>
<feature type="compositionally biased region" description="Pro residues" evidence="1">
    <location>
        <begin position="208"/>
        <end position="231"/>
    </location>
</feature>
<dbReference type="GO" id="GO:0045177">
    <property type="term" value="C:apical part of cell"/>
    <property type="evidence" value="ECO:0007669"/>
    <property type="project" value="TreeGrafter"/>
</dbReference>
<sequence length="273" mass="29528">MDTWSPLRHEREFALKLRCETITETTRLIHSGSDPRDVGNKLKHIGHKEQYPPDISVSYHPVPQIQADGNPLTTHCCAGQLAALIDIAIRSKRPKRDGRLQERDQILVINGSPLEPGISHQQALALLQQPGETVELVVARDRPLNAASSQPSAFHTDGRLRTGDHILCIGATPTSGLTSDQVVNVLQGCGSHVTLLISRDPQGQKSTAPPPPPPPASAPVSSLPPRPPGIPPQRRLSKTPNLEGYEIHEVPLTKNDGQSLGISIIGYNTLTSQ</sequence>
<dbReference type="PANTHER" id="PTHR19964:SF11">
    <property type="entry name" value="INAD-LIKE PROTEIN"/>
    <property type="match status" value="1"/>
</dbReference>
<gene>
    <name evidence="4" type="primary">LOC104954942</name>
</gene>
<dbReference type="Pfam" id="PF00595">
    <property type="entry name" value="PDZ"/>
    <property type="match status" value="1"/>
</dbReference>
<dbReference type="SUPFAM" id="SSF50156">
    <property type="entry name" value="PDZ domain-like"/>
    <property type="match status" value="2"/>
</dbReference>
<feature type="non-terminal residue" evidence="4">
    <location>
        <position position="273"/>
    </location>
</feature>
<evidence type="ECO:0000313" key="3">
    <source>
        <dbReference type="Proteomes" id="UP000504611"/>
    </source>
</evidence>
<dbReference type="PROSITE" id="PS50106">
    <property type="entry name" value="PDZ"/>
    <property type="match status" value="2"/>
</dbReference>
<dbReference type="AlphaFoldDB" id="A0A6I9P1P9"/>
<dbReference type="InterPro" id="IPR051342">
    <property type="entry name" value="PDZ_scaffold"/>
</dbReference>
<dbReference type="PANTHER" id="PTHR19964">
    <property type="entry name" value="MULTIPLE PDZ DOMAIN PROTEIN"/>
    <property type="match status" value="1"/>
</dbReference>
<feature type="domain" description="PDZ" evidence="2">
    <location>
        <begin position="96"/>
        <end position="142"/>
    </location>
</feature>
<dbReference type="InterPro" id="IPR001478">
    <property type="entry name" value="PDZ"/>
</dbReference>
<dbReference type="Proteomes" id="UP000504611">
    <property type="component" value="Unplaced"/>
</dbReference>
<dbReference type="OrthoDB" id="6022711at2759"/>
<dbReference type="InterPro" id="IPR036034">
    <property type="entry name" value="PDZ_sf"/>
</dbReference>
<reference evidence="4" key="1">
    <citation type="submission" date="2025-08" db="UniProtKB">
        <authorList>
            <consortium name="RefSeq"/>
        </authorList>
    </citation>
    <scope>IDENTIFICATION</scope>
    <source>
        <tissue evidence="4">Muscle</tissue>
    </source>
</reference>
<dbReference type="GO" id="GO:0005923">
    <property type="term" value="C:bicellular tight junction"/>
    <property type="evidence" value="ECO:0007669"/>
    <property type="project" value="TreeGrafter"/>
</dbReference>
<feature type="region of interest" description="Disordered" evidence="1">
    <location>
        <begin position="201"/>
        <end position="243"/>
    </location>
</feature>
<dbReference type="Gene3D" id="2.30.42.10">
    <property type="match status" value="2"/>
</dbReference>
<evidence type="ECO:0000313" key="4">
    <source>
        <dbReference type="RefSeq" id="XP_010780456.1"/>
    </source>
</evidence>
<dbReference type="GO" id="GO:0005737">
    <property type="term" value="C:cytoplasm"/>
    <property type="evidence" value="ECO:0007669"/>
    <property type="project" value="TreeGrafter"/>
</dbReference>
<protein>
    <submittedName>
        <fullName evidence="4">InaD-like protein</fullName>
    </submittedName>
</protein>
<dbReference type="GeneID" id="104954942"/>
<dbReference type="GO" id="GO:0120192">
    <property type="term" value="P:tight junction assembly"/>
    <property type="evidence" value="ECO:0007669"/>
    <property type="project" value="TreeGrafter"/>
</dbReference>
<accession>A0A6I9P1P9</accession>
<organism evidence="3 4">
    <name type="scientific">Notothenia coriiceps</name>
    <name type="common">black rockcod</name>
    <dbReference type="NCBI Taxonomy" id="8208"/>
    <lineage>
        <taxon>Eukaryota</taxon>
        <taxon>Metazoa</taxon>
        <taxon>Chordata</taxon>
        <taxon>Craniata</taxon>
        <taxon>Vertebrata</taxon>
        <taxon>Euteleostomi</taxon>
        <taxon>Actinopterygii</taxon>
        <taxon>Neopterygii</taxon>
        <taxon>Teleostei</taxon>
        <taxon>Neoteleostei</taxon>
        <taxon>Acanthomorphata</taxon>
        <taxon>Eupercaria</taxon>
        <taxon>Perciformes</taxon>
        <taxon>Notothenioidei</taxon>
        <taxon>Nototheniidae</taxon>
        <taxon>Notothenia</taxon>
    </lineage>
</organism>